<reference evidence="2 3" key="1">
    <citation type="journal article" date="2006" name="Science">
        <title>Genome of rice cluster I archaea -- the key methane producers in the rice rhizosphere.</title>
        <authorList>
            <person name="Erkel C."/>
            <person name="Kube M."/>
            <person name="Reinhardt R."/>
            <person name="Liesack W."/>
        </authorList>
    </citation>
    <scope>NUCLEOTIDE SEQUENCE [LARGE SCALE GENOMIC DNA]</scope>
    <source>
        <strain evidence="3">DSM 22066 / NBRC 105507 / MRE50</strain>
    </source>
</reference>
<keyword evidence="3" id="KW-1185">Reference proteome</keyword>
<feature type="transmembrane region" description="Helical" evidence="1">
    <location>
        <begin position="16"/>
        <end position="35"/>
    </location>
</feature>
<gene>
    <name evidence="2" type="ORF">RCIX2722</name>
</gene>
<evidence type="ECO:0000313" key="2">
    <source>
        <dbReference type="EMBL" id="CAJ37763.1"/>
    </source>
</evidence>
<dbReference type="KEGG" id="rci:RCIX2722"/>
<evidence type="ECO:0000256" key="1">
    <source>
        <dbReference type="SAM" id="Phobius"/>
    </source>
</evidence>
<keyword evidence="1" id="KW-1133">Transmembrane helix</keyword>
<proteinExistence type="predicted"/>
<dbReference type="AlphaFoldDB" id="Q0W1I0"/>
<dbReference type="eggNOG" id="arCOG13233">
    <property type="taxonomic scope" value="Archaea"/>
</dbReference>
<evidence type="ECO:0000313" key="3">
    <source>
        <dbReference type="Proteomes" id="UP000000663"/>
    </source>
</evidence>
<feature type="transmembrane region" description="Helical" evidence="1">
    <location>
        <begin position="41"/>
        <end position="58"/>
    </location>
</feature>
<keyword evidence="1" id="KW-0472">Membrane</keyword>
<name>Q0W1I0_METAR</name>
<sequence>MADLKNVARDKFKQRVVQTVTGIIAIIGVTLWFLGQWWGPYLAAASIILFTVATLRCMDDEAVLKREHFAQLAKK</sequence>
<dbReference type="EMBL" id="AM114193">
    <property type="protein sequence ID" value="CAJ37763.1"/>
    <property type="molecule type" value="Genomic_DNA"/>
</dbReference>
<keyword evidence="1" id="KW-0812">Transmembrane</keyword>
<protein>
    <submittedName>
        <fullName evidence="2">Uncharacterized protein</fullName>
    </submittedName>
</protein>
<dbReference type="Proteomes" id="UP000000663">
    <property type="component" value="Chromosome"/>
</dbReference>
<organism evidence="2 3">
    <name type="scientific">Methanocella arvoryzae (strain DSM 22066 / NBRC 105507 / MRE50)</name>
    <dbReference type="NCBI Taxonomy" id="351160"/>
    <lineage>
        <taxon>Archaea</taxon>
        <taxon>Methanobacteriati</taxon>
        <taxon>Methanobacteriota</taxon>
        <taxon>Stenosarchaea group</taxon>
        <taxon>Methanomicrobia</taxon>
        <taxon>Methanocellales</taxon>
        <taxon>Methanocellaceae</taxon>
        <taxon>Methanocella</taxon>
    </lineage>
</organism>
<accession>Q0W1I0</accession>
<dbReference type="RefSeq" id="WP_012034825.1">
    <property type="nucleotide sequence ID" value="NC_009464.1"/>
</dbReference>
<dbReference type="GeneID" id="5143278"/>